<keyword evidence="2" id="KW-0904">Protein phosphatase</keyword>
<name>A0A6C0AIY7_9ZZZZ</name>
<dbReference type="CDD" id="cd14498">
    <property type="entry name" value="DSP"/>
    <property type="match status" value="1"/>
</dbReference>
<dbReference type="SMART" id="SM00195">
    <property type="entry name" value="DSPc"/>
    <property type="match status" value="1"/>
</dbReference>
<dbReference type="EMBL" id="MN740643">
    <property type="protein sequence ID" value="QHS79423.1"/>
    <property type="molecule type" value="Genomic_DNA"/>
</dbReference>
<organism evidence="4">
    <name type="scientific">viral metagenome</name>
    <dbReference type="NCBI Taxonomy" id="1070528"/>
    <lineage>
        <taxon>unclassified sequences</taxon>
        <taxon>metagenomes</taxon>
        <taxon>organismal metagenomes</taxon>
    </lineage>
</organism>
<accession>A0A6C0AIY7</accession>
<dbReference type="InterPro" id="IPR000340">
    <property type="entry name" value="Dual-sp_phosphatase_cat-dom"/>
</dbReference>
<dbReference type="GO" id="GO:0004721">
    <property type="term" value="F:phosphoprotein phosphatase activity"/>
    <property type="evidence" value="ECO:0007669"/>
    <property type="project" value="UniProtKB-KW"/>
</dbReference>
<evidence type="ECO:0000256" key="2">
    <source>
        <dbReference type="ARBA" id="ARBA00022912"/>
    </source>
</evidence>
<dbReference type="SUPFAM" id="SSF52799">
    <property type="entry name" value="(Phosphotyrosine protein) phosphatases II"/>
    <property type="match status" value="1"/>
</dbReference>
<evidence type="ECO:0000259" key="3">
    <source>
        <dbReference type="PROSITE" id="PS50056"/>
    </source>
</evidence>
<dbReference type="InterPro" id="IPR020422">
    <property type="entry name" value="TYR_PHOSPHATASE_DUAL_dom"/>
</dbReference>
<dbReference type="GO" id="GO:0043409">
    <property type="term" value="P:negative regulation of MAPK cascade"/>
    <property type="evidence" value="ECO:0007669"/>
    <property type="project" value="TreeGrafter"/>
</dbReference>
<keyword evidence="1" id="KW-0378">Hydrolase</keyword>
<dbReference type="Pfam" id="PF00782">
    <property type="entry name" value="DSPc"/>
    <property type="match status" value="1"/>
</dbReference>
<feature type="domain" description="Tyrosine specific protein phosphatases" evidence="3">
    <location>
        <begin position="85"/>
        <end position="152"/>
    </location>
</feature>
<dbReference type="PROSITE" id="PS50056">
    <property type="entry name" value="TYR_PHOSPHATASE_2"/>
    <property type="match status" value="1"/>
</dbReference>
<evidence type="ECO:0000256" key="1">
    <source>
        <dbReference type="ARBA" id="ARBA00022801"/>
    </source>
</evidence>
<dbReference type="AlphaFoldDB" id="A0A6C0AIY7"/>
<reference evidence="4" key="1">
    <citation type="journal article" date="2020" name="Nature">
        <title>Giant virus diversity and host interactions through global metagenomics.</title>
        <authorList>
            <person name="Schulz F."/>
            <person name="Roux S."/>
            <person name="Paez-Espino D."/>
            <person name="Jungbluth S."/>
            <person name="Walsh D.A."/>
            <person name="Denef V.J."/>
            <person name="McMahon K.D."/>
            <person name="Konstantinidis K.T."/>
            <person name="Eloe-Fadrosh E.A."/>
            <person name="Kyrpides N.C."/>
            <person name="Woyke T."/>
        </authorList>
    </citation>
    <scope>NUCLEOTIDE SEQUENCE</scope>
    <source>
        <strain evidence="4">GVMAG-S-1035237-23</strain>
    </source>
</reference>
<dbReference type="InterPro" id="IPR016130">
    <property type="entry name" value="Tyr_Pase_AS"/>
</dbReference>
<dbReference type="GO" id="GO:0005737">
    <property type="term" value="C:cytoplasm"/>
    <property type="evidence" value="ECO:0007669"/>
    <property type="project" value="TreeGrafter"/>
</dbReference>
<protein>
    <recommendedName>
        <fullName evidence="3">Tyrosine specific protein phosphatases domain-containing protein</fullName>
    </recommendedName>
</protein>
<dbReference type="Gene3D" id="3.90.190.10">
    <property type="entry name" value="Protein tyrosine phosphatase superfamily"/>
    <property type="match status" value="1"/>
</dbReference>
<dbReference type="InterPro" id="IPR000387">
    <property type="entry name" value="Tyr_Pase_dom"/>
</dbReference>
<dbReference type="PANTHER" id="PTHR10159:SF519">
    <property type="entry name" value="DUAL SPECIFICITY PROTEIN PHOSPHATASE MPK3"/>
    <property type="match status" value="1"/>
</dbReference>
<dbReference type="PROSITE" id="PS00383">
    <property type="entry name" value="TYR_PHOSPHATASE_1"/>
    <property type="match status" value="1"/>
</dbReference>
<dbReference type="PANTHER" id="PTHR10159">
    <property type="entry name" value="DUAL SPECIFICITY PROTEIN PHOSPHATASE"/>
    <property type="match status" value="1"/>
</dbReference>
<evidence type="ECO:0000313" key="4">
    <source>
        <dbReference type="EMBL" id="QHS79423.1"/>
    </source>
</evidence>
<sequence length="167" mass="19647">MDWLTWRRSSRGWQYDPPAKIHTNIMFGPGMYLNPGFVRTHNITHVINCAFDKDSPAWFRTKYPENYVCIEALDSMDEDILKWYPEFEESLNKFIRTPESKTVYIHCQCGINRSGFLALLFICKKFGYSFDLASSSILKQRPCALTNPNYRLQVKSHLEHNEQRPSE</sequence>
<dbReference type="InterPro" id="IPR029021">
    <property type="entry name" value="Prot-tyrosine_phosphatase-like"/>
</dbReference>
<proteinExistence type="predicted"/>